<dbReference type="SMART" id="SM00448">
    <property type="entry name" value="REC"/>
    <property type="match status" value="1"/>
</dbReference>
<evidence type="ECO:0000313" key="7">
    <source>
        <dbReference type="Proteomes" id="UP000594468"/>
    </source>
</evidence>
<dbReference type="Pfam" id="PF00196">
    <property type="entry name" value="GerE"/>
    <property type="match status" value="1"/>
</dbReference>
<evidence type="ECO:0000256" key="2">
    <source>
        <dbReference type="ARBA" id="ARBA00023125"/>
    </source>
</evidence>
<dbReference type="CDD" id="cd06170">
    <property type="entry name" value="LuxR_C_like"/>
    <property type="match status" value="1"/>
</dbReference>
<keyword evidence="1 3" id="KW-0597">Phosphoprotein</keyword>
<evidence type="ECO:0000256" key="1">
    <source>
        <dbReference type="ARBA" id="ARBA00022553"/>
    </source>
</evidence>
<dbReference type="KEGG" id="pmet:G4Y79_12400"/>
<dbReference type="Gene3D" id="3.40.50.2300">
    <property type="match status" value="1"/>
</dbReference>
<reference evidence="6 7" key="1">
    <citation type="submission" date="2020-02" db="EMBL/GenBank/DDBJ databases">
        <authorList>
            <person name="Zheng R.K."/>
            <person name="Sun C.M."/>
        </authorList>
    </citation>
    <scope>NUCLEOTIDE SEQUENCE [LARGE SCALE GENOMIC DNA]</scope>
    <source>
        <strain evidence="7">rifampicinis</strain>
    </source>
</reference>
<keyword evidence="2" id="KW-0238">DNA-binding</keyword>
<dbReference type="PANTHER" id="PTHR43214">
    <property type="entry name" value="TWO-COMPONENT RESPONSE REGULATOR"/>
    <property type="match status" value="1"/>
</dbReference>
<dbReference type="AlphaFoldDB" id="A0A7S8ID78"/>
<dbReference type="InterPro" id="IPR001789">
    <property type="entry name" value="Sig_transdc_resp-reg_receiver"/>
</dbReference>
<name>A0A7S8ID78_9CHLR</name>
<organism evidence="6 7">
    <name type="scientific">Phototrophicus methaneseepsis</name>
    <dbReference type="NCBI Taxonomy" id="2710758"/>
    <lineage>
        <taxon>Bacteria</taxon>
        <taxon>Bacillati</taxon>
        <taxon>Chloroflexota</taxon>
        <taxon>Candidatus Thermofontia</taxon>
        <taxon>Phototrophicales</taxon>
        <taxon>Phototrophicaceae</taxon>
        <taxon>Phototrophicus</taxon>
    </lineage>
</organism>
<dbReference type="Proteomes" id="UP000594468">
    <property type="component" value="Chromosome"/>
</dbReference>
<dbReference type="InterPro" id="IPR039420">
    <property type="entry name" value="WalR-like"/>
</dbReference>
<dbReference type="SUPFAM" id="SSF46894">
    <property type="entry name" value="C-terminal effector domain of the bipartite response regulators"/>
    <property type="match status" value="1"/>
</dbReference>
<dbReference type="SMART" id="SM00421">
    <property type="entry name" value="HTH_LUXR"/>
    <property type="match status" value="1"/>
</dbReference>
<dbReference type="InterPro" id="IPR000792">
    <property type="entry name" value="Tscrpt_reg_LuxR_C"/>
</dbReference>
<dbReference type="PROSITE" id="PS50043">
    <property type="entry name" value="HTH_LUXR_2"/>
    <property type="match status" value="1"/>
</dbReference>
<dbReference type="InterPro" id="IPR011006">
    <property type="entry name" value="CheY-like_superfamily"/>
</dbReference>
<feature type="modified residue" description="4-aspartylphosphate" evidence="3">
    <location>
        <position position="57"/>
    </location>
</feature>
<dbReference type="PROSITE" id="PS50110">
    <property type="entry name" value="RESPONSE_REGULATORY"/>
    <property type="match status" value="1"/>
</dbReference>
<evidence type="ECO:0000313" key="6">
    <source>
        <dbReference type="EMBL" id="QPC80518.1"/>
    </source>
</evidence>
<dbReference type="InterPro" id="IPR058245">
    <property type="entry name" value="NreC/VraR/RcsB-like_REC"/>
</dbReference>
<sequence>MSEVKRVFLADDHALLRSGLRLLIDNQPDLEVVGEAGDGNETLAQVKNLAPDVILLDINMPGLDGLKTLPKLRALVPESRVLILTMHDDVSYLQEALQAGAAGYVLKQAVDTELLMAIRAVLRGERTVHPTMTQKLLESMADQPQTSPLNPWENLSEREHDVLRLVALGYTNGEIADELFISVKTVETYRARGMEKLDVQTRAQLVKSALKHDILDESGKT</sequence>
<dbReference type="InterPro" id="IPR016032">
    <property type="entry name" value="Sig_transdc_resp-reg_C-effctor"/>
</dbReference>
<dbReference type="GO" id="GO:0006355">
    <property type="term" value="P:regulation of DNA-templated transcription"/>
    <property type="evidence" value="ECO:0007669"/>
    <property type="project" value="InterPro"/>
</dbReference>
<dbReference type="EMBL" id="CP062983">
    <property type="protein sequence ID" value="QPC80518.1"/>
    <property type="molecule type" value="Genomic_DNA"/>
</dbReference>
<dbReference type="SUPFAM" id="SSF52172">
    <property type="entry name" value="CheY-like"/>
    <property type="match status" value="1"/>
</dbReference>
<feature type="domain" description="HTH luxR-type" evidence="4">
    <location>
        <begin position="148"/>
        <end position="213"/>
    </location>
</feature>
<accession>A0A7S8ID78</accession>
<proteinExistence type="predicted"/>
<dbReference type="GO" id="GO:0000160">
    <property type="term" value="P:phosphorelay signal transduction system"/>
    <property type="evidence" value="ECO:0007669"/>
    <property type="project" value="InterPro"/>
</dbReference>
<gene>
    <name evidence="6" type="ORF">G4Y79_12400</name>
</gene>
<feature type="domain" description="Response regulatory" evidence="5">
    <location>
        <begin position="6"/>
        <end position="122"/>
    </location>
</feature>
<protein>
    <submittedName>
        <fullName evidence="6">Response regulator transcription factor</fullName>
    </submittedName>
</protein>
<keyword evidence="7" id="KW-1185">Reference proteome</keyword>
<dbReference type="RefSeq" id="WP_195168593.1">
    <property type="nucleotide sequence ID" value="NZ_CP062983.1"/>
</dbReference>
<dbReference type="GO" id="GO:0003677">
    <property type="term" value="F:DNA binding"/>
    <property type="evidence" value="ECO:0007669"/>
    <property type="project" value="UniProtKB-KW"/>
</dbReference>
<evidence type="ECO:0000256" key="3">
    <source>
        <dbReference type="PROSITE-ProRule" id="PRU00169"/>
    </source>
</evidence>
<dbReference type="Pfam" id="PF00072">
    <property type="entry name" value="Response_reg"/>
    <property type="match status" value="1"/>
</dbReference>
<evidence type="ECO:0000259" key="5">
    <source>
        <dbReference type="PROSITE" id="PS50110"/>
    </source>
</evidence>
<evidence type="ECO:0000259" key="4">
    <source>
        <dbReference type="PROSITE" id="PS50043"/>
    </source>
</evidence>
<dbReference type="PANTHER" id="PTHR43214:SF43">
    <property type="entry name" value="TWO-COMPONENT RESPONSE REGULATOR"/>
    <property type="match status" value="1"/>
</dbReference>
<dbReference type="CDD" id="cd17535">
    <property type="entry name" value="REC_NarL-like"/>
    <property type="match status" value="1"/>
</dbReference>
<dbReference type="PRINTS" id="PR00038">
    <property type="entry name" value="HTHLUXR"/>
</dbReference>